<dbReference type="PROSITE" id="PS51729">
    <property type="entry name" value="GNAT_YJDJ"/>
    <property type="match status" value="1"/>
</dbReference>
<dbReference type="Pfam" id="PF14542">
    <property type="entry name" value="Acetyltransf_CG"/>
    <property type="match status" value="1"/>
</dbReference>
<organism evidence="2 3">
    <name type="scientific">Mesonia phycicola</name>
    <dbReference type="NCBI Taxonomy" id="579105"/>
    <lineage>
        <taxon>Bacteria</taxon>
        <taxon>Pseudomonadati</taxon>
        <taxon>Bacteroidota</taxon>
        <taxon>Flavobacteriia</taxon>
        <taxon>Flavobacteriales</taxon>
        <taxon>Flavobacteriaceae</taxon>
        <taxon>Mesonia</taxon>
    </lineage>
</organism>
<keyword evidence="3" id="KW-1185">Reference proteome</keyword>
<feature type="domain" description="N-acetyltransferase" evidence="1">
    <location>
        <begin position="7"/>
        <end position="94"/>
    </location>
</feature>
<dbReference type="EMBL" id="FQYY01000002">
    <property type="protein sequence ID" value="SHI53713.1"/>
    <property type="molecule type" value="Genomic_DNA"/>
</dbReference>
<evidence type="ECO:0000259" key="1">
    <source>
        <dbReference type="PROSITE" id="PS51729"/>
    </source>
</evidence>
<name>A0A1M6BYJ9_9FLAO</name>
<reference evidence="2 3" key="1">
    <citation type="submission" date="2016-11" db="EMBL/GenBank/DDBJ databases">
        <authorList>
            <person name="Jaros S."/>
            <person name="Januszkiewicz K."/>
            <person name="Wedrychowicz H."/>
        </authorList>
    </citation>
    <scope>NUCLEOTIDE SEQUENCE [LARGE SCALE GENOMIC DNA]</scope>
    <source>
        <strain evidence="2 3">DSM 21425</strain>
    </source>
</reference>
<dbReference type="SUPFAM" id="SSF55729">
    <property type="entry name" value="Acyl-CoA N-acyltransferases (Nat)"/>
    <property type="match status" value="1"/>
</dbReference>
<sequence>MEDFEIKNNEFLRQFEATINNELIKLEYSEQERKIFLSKLEISEDLIDQGYQEKFLTKIFDFIKDKGRIKIVPTSKEVKKFFRKNKFKYSDLLPIGISI</sequence>
<dbReference type="AlphaFoldDB" id="A0A1M6BYJ9"/>
<gene>
    <name evidence="2" type="ORF">SAMN04488096_102276</name>
</gene>
<protein>
    <recommendedName>
        <fullName evidence="1">N-acetyltransferase domain-containing protein</fullName>
    </recommendedName>
</protein>
<dbReference type="STRING" id="579105.SAMN04488096_102276"/>
<dbReference type="InterPro" id="IPR016181">
    <property type="entry name" value="Acyl_CoA_acyltransferase"/>
</dbReference>
<dbReference type="RefSeq" id="WP_073148534.1">
    <property type="nucleotide sequence ID" value="NZ_FQYY01000002.1"/>
</dbReference>
<evidence type="ECO:0000313" key="2">
    <source>
        <dbReference type="EMBL" id="SHI53713.1"/>
    </source>
</evidence>
<proteinExistence type="predicted"/>
<dbReference type="Proteomes" id="UP000184225">
    <property type="component" value="Unassembled WGS sequence"/>
</dbReference>
<evidence type="ECO:0000313" key="3">
    <source>
        <dbReference type="Proteomes" id="UP000184225"/>
    </source>
</evidence>
<dbReference type="OrthoDB" id="1149100at2"/>
<dbReference type="InterPro" id="IPR031165">
    <property type="entry name" value="GNAT_YJDJ"/>
</dbReference>
<dbReference type="Gene3D" id="3.40.630.30">
    <property type="match status" value="1"/>
</dbReference>
<accession>A0A1M6BYJ9</accession>